<evidence type="ECO:0000256" key="1">
    <source>
        <dbReference type="ARBA" id="ARBA00006484"/>
    </source>
</evidence>
<dbReference type="PROSITE" id="PS00061">
    <property type="entry name" value="ADH_SHORT"/>
    <property type="match status" value="1"/>
</dbReference>
<comment type="similarity">
    <text evidence="1">Belongs to the short-chain dehydrogenases/reductases (SDR) family.</text>
</comment>
<dbReference type="GO" id="GO:0016616">
    <property type="term" value="F:oxidoreductase activity, acting on the CH-OH group of donors, NAD or NADP as acceptor"/>
    <property type="evidence" value="ECO:0007669"/>
    <property type="project" value="TreeGrafter"/>
</dbReference>
<dbReference type="InterPro" id="IPR002347">
    <property type="entry name" value="SDR_fam"/>
</dbReference>
<dbReference type="InterPro" id="IPR036291">
    <property type="entry name" value="NAD(P)-bd_dom_sf"/>
</dbReference>
<dbReference type="InterPro" id="IPR020904">
    <property type="entry name" value="Sc_DH/Rdtase_CS"/>
</dbReference>
<organism evidence="3 4">
    <name type="scientific">Acidisoma silvae</name>
    <dbReference type="NCBI Taxonomy" id="2802396"/>
    <lineage>
        <taxon>Bacteria</taxon>
        <taxon>Pseudomonadati</taxon>
        <taxon>Pseudomonadota</taxon>
        <taxon>Alphaproteobacteria</taxon>
        <taxon>Acetobacterales</taxon>
        <taxon>Acidocellaceae</taxon>
        <taxon>Acidisoma</taxon>
    </lineage>
</organism>
<dbReference type="PANTHER" id="PTHR42760:SF115">
    <property type="entry name" value="3-OXOACYL-[ACYL-CARRIER-PROTEIN] REDUCTASE FABG"/>
    <property type="match status" value="1"/>
</dbReference>
<evidence type="ECO:0000313" key="3">
    <source>
        <dbReference type="EMBL" id="MCB8876034.1"/>
    </source>
</evidence>
<dbReference type="SUPFAM" id="SSF51735">
    <property type="entry name" value="NAD(P)-binding Rossmann-fold domains"/>
    <property type="match status" value="1"/>
</dbReference>
<dbReference type="FunFam" id="3.40.50.720:FF:000084">
    <property type="entry name" value="Short-chain dehydrogenase reductase"/>
    <property type="match status" value="1"/>
</dbReference>
<dbReference type="Proteomes" id="UP000708298">
    <property type="component" value="Unassembled WGS sequence"/>
</dbReference>
<dbReference type="PRINTS" id="PR00081">
    <property type="entry name" value="GDHRDH"/>
</dbReference>
<dbReference type="RefSeq" id="WP_227321692.1">
    <property type="nucleotide sequence ID" value="NZ_JAESVB010000005.1"/>
</dbReference>
<sequence length="252" mass="26296">MPKAVNAAYDLSGQVALVTGGARGIGLSIATLLAEQGARIVLVDSNPEVTTVAAGLGQDGFGLVVDVRDAAAVEATVAEIIARTGRIDILVNNVGVGVIAPAAELTNEVWDLTMSVNLRAPFLFSREVGRHMIERGYGRVVSMASQAALVALDDHVAYGASKAAIIGMSKVLALEWGPKGITSNTISPTVINTPMGKMTWVGERGDKFRAKIPVGRFGEAEEIAHAVLYLVSRVAGMINGENLVIDGGYTIT</sequence>
<name>A0A963YS64_9PROT</name>
<reference evidence="3" key="2">
    <citation type="submission" date="2021-01" db="EMBL/GenBank/DDBJ databases">
        <authorList>
            <person name="Mieszkin S."/>
            <person name="Pouder E."/>
            <person name="Alain K."/>
        </authorList>
    </citation>
    <scope>NUCLEOTIDE SEQUENCE</scope>
    <source>
        <strain evidence="3">HW T2.11</strain>
    </source>
</reference>
<keyword evidence="4" id="KW-1185">Reference proteome</keyword>
<dbReference type="Gene3D" id="3.40.50.720">
    <property type="entry name" value="NAD(P)-binding Rossmann-like Domain"/>
    <property type="match status" value="1"/>
</dbReference>
<dbReference type="CDD" id="cd05233">
    <property type="entry name" value="SDR_c"/>
    <property type="match status" value="1"/>
</dbReference>
<reference evidence="3" key="1">
    <citation type="journal article" date="2021" name="Microorganisms">
        <title>Acidisoma silvae sp. nov. and Acidisomacellulosilytica sp. nov., Two Acidophilic Bacteria Isolated from Decaying Wood, Hydrolyzing Cellulose and Producing Poly-3-hydroxybutyrate.</title>
        <authorList>
            <person name="Mieszkin S."/>
            <person name="Pouder E."/>
            <person name="Uroz S."/>
            <person name="Simon-Colin C."/>
            <person name="Alain K."/>
        </authorList>
    </citation>
    <scope>NUCLEOTIDE SEQUENCE</scope>
    <source>
        <strain evidence="3">HW T2.11</strain>
    </source>
</reference>
<accession>A0A963YS64</accession>
<keyword evidence="2" id="KW-0560">Oxidoreductase</keyword>
<dbReference type="PANTHER" id="PTHR42760">
    <property type="entry name" value="SHORT-CHAIN DEHYDROGENASES/REDUCTASES FAMILY MEMBER"/>
    <property type="match status" value="1"/>
</dbReference>
<dbReference type="NCBIfam" id="NF005309">
    <property type="entry name" value="PRK06841.1"/>
    <property type="match status" value="1"/>
</dbReference>
<dbReference type="Pfam" id="PF13561">
    <property type="entry name" value="adh_short_C2"/>
    <property type="match status" value="1"/>
</dbReference>
<gene>
    <name evidence="3" type="ORF">ASILVAE211_12645</name>
</gene>
<protein>
    <submittedName>
        <fullName evidence="3">D-threitol dehydrogenase</fullName>
    </submittedName>
</protein>
<dbReference type="PRINTS" id="PR00080">
    <property type="entry name" value="SDRFAMILY"/>
</dbReference>
<proteinExistence type="inferred from homology"/>
<comment type="caution">
    <text evidence="3">The sequence shown here is derived from an EMBL/GenBank/DDBJ whole genome shotgun (WGS) entry which is preliminary data.</text>
</comment>
<dbReference type="EMBL" id="JAESVB010000005">
    <property type="protein sequence ID" value="MCB8876034.1"/>
    <property type="molecule type" value="Genomic_DNA"/>
</dbReference>
<evidence type="ECO:0000256" key="2">
    <source>
        <dbReference type="ARBA" id="ARBA00023002"/>
    </source>
</evidence>
<dbReference type="AlphaFoldDB" id="A0A963YS64"/>
<evidence type="ECO:0000313" key="4">
    <source>
        <dbReference type="Proteomes" id="UP000708298"/>
    </source>
</evidence>